<evidence type="ECO:0000256" key="2">
    <source>
        <dbReference type="ARBA" id="ARBA00022475"/>
    </source>
</evidence>
<feature type="domain" description="Threonine/Serine exporter ThrE" evidence="9">
    <location>
        <begin position="14"/>
        <end position="146"/>
    </location>
</feature>
<organism evidence="10 11">
    <name type="scientific">Plebeiibacterium sediminum</name>
    <dbReference type="NCBI Taxonomy" id="2992112"/>
    <lineage>
        <taxon>Bacteria</taxon>
        <taxon>Pseudomonadati</taxon>
        <taxon>Bacteroidota</taxon>
        <taxon>Bacteroidia</taxon>
        <taxon>Marinilabiliales</taxon>
        <taxon>Marinilabiliaceae</taxon>
        <taxon>Plebeiibacterium</taxon>
    </lineage>
</organism>
<gene>
    <name evidence="10" type="ORF">OM075_21395</name>
</gene>
<protein>
    <submittedName>
        <fullName evidence="10">Threonine/serine exporter family protein</fullName>
    </submittedName>
</protein>
<name>A0AAE3M8Q7_9BACT</name>
<evidence type="ECO:0000313" key="10">
    <source>
        <dbReference type="EMBL" id="MCW3789037.1"/>
    </source>
</evidence>
<dbReference type="GO" id="GO:0005886">
    <property type="term" value="C:plasma membrane"/>
    <property type="evidence" value="ECO:0007669"/>
    <property type="project" value="UniProtKB-SubCell"/>
</dbReference>
<dbReference type="RefSeq" id="WP_301192593.1">
    <property type="nucleotide sequence ID" value="NZ_JAPDPJ010000079.1"/>
</dbReference>
<dbReference type="PANTHER" id="PTHR34390">
    <property type="entry name" value="UPF0442 PROTEIN YJJB-RELATED"/>
    <property type="match status" value="1"/>
</dbReference>
<dbReference type="Pfam" id="PF12821">
    <property type="entry name" value="ThrE_2"/>
    <property type="match status" value="1"/>
</dbReference>
<feature type="transmembrane region" description="Helical" evidence="8">
    <location>
        <begin position="131"/>
        <end position="149"/>
    </location>
</feature>
<dbReference type="EMBL" id="JAPDPJ010000079">
    <property type="protein sequence ID" value="MCW3789037.1"/>
    <property type="molecule type" value="Genomic_DNA"/>
</dbReference>
<dbReference type="GO" id="GO:0015744">
    <property type="term" value="P:succinate transport"/>
    <property type="evidence" value="ECO:0007669"/>
    <property type="project" value="TreeGrafter"/>
</dbReference>
<comment type="subcellular location">
    <subcellularLocation>
        <location evidence="1">Cell membrane</location>
        <topology evidence="1">Multi-pass membrane protein</topology>
    </subcellularLocation>
</comment>
<comment type="similarity">
    <text evidence="7">Belongs to the ThrE exporter (TC 2.A.79) family.</text>
</comment>
<dbReference type="InterPro" id="IPR050539">
    <property type="entry name" value="ThrE_Dicarb/AminoAcid_Exp"/>
</dbReference>
<keyword evidence="2" id="KW-1003">Cell membrane</keyword>
<feature type="transmembrane region" description="Helical" evidence="8">
    <location>
        <begin position="6"/>
        <end position="24"/>
    </location>
</feature>
<keyword evidence="4 8" id="KW-0812">Transmembrane</keyword>
<sequence>MDILQIIERMIWPGLAAVGFAILFNVPQRTLLLIFGMGAACGVTKFMSMELGLEVVLATFLAAIVVGFLSIPAADNKHSPMYVFAIPSIISMIPGAFSYRAMLGLIKLTGHLSTEEYIQVMQETTSNGLKAVFVLLSIAVGVSMPMILLRHDSAQEIMARIVKSRE</sequence>
<dbReference type="Proteomes" id="UP001209229">
    <property type="component" value="Unassembled WGS sequence"/>
</dbReference>
<evidence type="ECO:0000259" key="9">
    <source>
        <dbReference type="Pfam" id="PF12821"/>
    </source>
</evidence>
<proteinExistence type="inferred from homology"/>
<dbReference type="AlphaFoldDB" id="A0AAE3M8Q7"/>
<keyword evidence="5 8" id="KW-1133">Transmembrane helix</keyword>
<keyword evidence="11" id="KW-1185">Reference proteome</keyword>
<reference evidence="10" key="1">
    <citation type="submission" date="2022-10" db="EMBL/GenBank/DDBJ databases">
        <authorList>
            <person name="Yu W.X."/>
        </authorList>
    </citation>
    <scope>NUCLEOTIDE SEQUENCE</scope>
    <source>
        <strain evidence="10">AAT</strain>
    </source>
</reference>
<evidence type="ECO:0000256" key="1">
    <source>
        <dbReference type="ARBA" id="ARBA00004651"/>
    </source>
</evidence>
<feature type="transmembrane region" description="Helical" evidence="8">
    <location>
        <begin position="55"/>
        <end position="74"/>
    </location>
</feature>
<evidence type="ECO:0000256" key="5">
    <source>
        <dbReference type="ARBA" id="ARBA00022989"/>
    </source>
</evidence>
<dbReference type="InterPro" id="IPR024528">
    <property type="entry name" value="ThrE_2"/>
</dbReference>
<evidence type="ECO:0000256" key="8">
    <source>
        <dbReference type="SAM" id="Phobius"/>
    </source>
</evidence>
<evidence type="ECO:0000256" key="6">
    <source>
        <dbReference type="ARBA" id="ARBA00023136"/>
    </source>
</evidence>
<accession>A0AAE3M8Q7</accession>
<dbReference type="PANTHER" id="PTHR34390:SF1">
    <property type="entry name" value="SUCCINATE TRANSPORTER SUBUNIT YJJB-RELATED"/>
    <property type="match status" value="1"/>
</dbReference>
<evidence type="ECO:0000256" key="7">
    <source>
        <dbReference type="ARBA" id="ARBA00034125"/>
    </source>
</evidence>
<feature type="transmembrane region" description="Helical" evidence="8">
    <location>
        <begin position="81"/>
        <end position="99"/>
    </location>
</feature>
<evidence type="ECO:0000313" key="11">
    <source>
        <dbReference type="Proteomes" id="UP001209229"/>
    </source>
</evidence>
<keyword evidence="3" id="KW-0997">Cell inner membrane</keyword>
<comment type="caution">
    <text evidence="10">The sequence shown here is derived from an EMBL/GenBank/DDBJ whole genome shotgun (WGS) entry which is preliminary data.</text>
</comment>
<keyword evidence="6 8" id="KW-0472">Membrane</keyword>
<evidence type="ECO:0000256" key="4">
    <source>
        <dbReference type="ARBA" id="ARBA00022692"/>
    </source>
</evidence>
<evidence type="ECO:0000256" key="3">
    <source>
        <dbReference type="ARBA" id="ARBA00022519"/>
    </source>
</evidence>